<dbReference type="InterPro" id="IPR007039">
    <property type="entry name" value="TrbC/VirB2"/>
</dbReference>
<evidence type="ECO:0000313" key="3">
    <source>
        <dbReference type="EMBL" id="AEB99615.1"/>
    </source>
</evidence>
<dbReference type="Pfam" id="PF04956">
    <property type="entry name" value="TrbC"/>
    <property type="match status" value="1"/>
</dbReference>
<feature type="transmembrane region" description="Helical" evidence="1">
    <location>
        <begin position="55"/>
        <end position="75"/>
    </location>
</feature>
<evidence type="ECO:0000256" key="1">
    <source>
        <dbReference type="SAM" id="Phobius"/>
    </source>
</evidence>
<keyword evidence="2" id="KW-0732">Signal</keyword>
<keyword evidence="1" id="KW-0812">Transmembrane</keyword>
<feature type="signal peptide" evidence="2">
    <location>
        <begin position="1"/>
        <end position="28"/>
    </location>
</feature>
<dbReference type="OrthoDB" id="1624587at2"/>
<proteinExistence type="predicted"/>
<dbReference type="AlphaFoldDB" id="F4EZ58"/>
<name>F4EZ58_SELS3</name>
<accession>F4EZ58</accession>
<dbReference type="HOGENOM" id="CLU_2059805_0_0_9"/>
<protein>
    <submittedName>
        <fullName evidence="3">Conjugal transfer protein TrbC</fullName>
    </submittedName>
</protein>
<feature type="transmembrane region" description="Helical" evidence="1">
    <location>
        <begin position="87"/>
        <end position="107"/>
    </location>
</feature>
<sequence>MKKSVKFIKARVAALTTSFLVSAPTVLASAVDGKEGSVTVNWPWMKFFNSLAEQLTGPLPMVLGIMGIAGAAIALFSGHAGGGTQKFILLILAVSIALFAPNFMTAISESAGALTIMGL</sequence>
<feature type="chain" id="PRO_5038541512" evidence="2">
    <location>
        <begin position="29"/>
        <end position="119"/>
    </location>
</feature>
<organism evidence="3 4">
    <name type="scientific">Selenomonas sputigena (strain ATCC 35185 / DSM 20758 / CCUG 44933 / VPI D19B-28)</name>
    <dbReference type="NCBI Taxonomy" id="546271"/>
    <lineage>
        <taxon>Bacteria</taxon>
        <taxon>Bacillati</taxon>
        <taxon>Bacillota</taxon>
        <taxon>Negativicutes</taxon>
        <taxon>Selenomonadales</taxon>
        <taxon>Selenomonadaceae</taxon>
        <taxon>Selenomonas</taxon>
    </lineage>
</organism>
<dbReference type="Proteomes" id="UP000011124">
    <property type="component" value="Chromosome"/>
</dbReference>
<keyword evidence="1" id="KW-1133">Transmembrane helix</keyword>
<gene>
    <name evidence="3" type="ordered locus">Selsp_0646</name>
</gene>
<evidence type="ECO:0000313" key="4">
    <source>
        <dbReference type="Proteomes" id="UP000011124"/>
    </source>
</evidence>
<dbReference type="RefSeq" id="WP_013740646.1">
    <property type="nucleotide sequence ID" value="NC_015437.1"/>
</dbReference>
<dbReference type="KEGG" id="ssg:Selsp_0646"/>
<dbReference type="EMBL" id="CP002637">
    <property type="protein sequence ID" value="AEB99615.1"/>
    <property type="molecule type" value="Genomic_DNA"/>
</dbReference>
<evidence type="ECO:0000256" key="2">
    <source>
        <dbReference type="SAM" id="SignalP"/>
    </source>
</evidence>
<reference evidence="3 4" key="1">
    <citation type="submission" date="2011-04" db="EMBL/GenBank/DDBJ databases">
        <title>The complete genome of Selenomonas sputigena DSM 20758.</title>
        <authorList>
            <consortium name="US DOE Joint Genome Institute (JGI-PGF)"/>
            <person name="Lucas S."/>
            <person name="Copeland A."/>
            <person name="Lapidus A."/>
            <person name="Bruce D."/>
            <person name="Goodwin L."/>
            <person name="Pitluck S."/>
            <person name="Peters L."/>
            <person name="Kyrpides N."/>
            <person name="Mavromatis K."/>
            <person name="Ivanova N."/>
            <person name="Ovchinnikova G."/>
            <person name="Teshima H."/>
            <person name="Detter J.C."/>
            <person name="Tapia R."/>
            <person name="Han C."/>
            <person name="Land M."/>
            <person name="Hauser L."/>
            <person name="Markowitz V."/>
            <person name="Cheng J.-F."/>
            <person name="Hugenholtz P."/>
            <person name="Woyke T."/>
            <person name="Wu D."/>
            <person name="Gronow S."/>
            <person name="Wellnitz S."/>
            <person name="Schneider S."/>
            <person name="Klenk H.-P."/>
            <person name="Eisen J.A."/>
        </authorList>
    </citation>
    <scope>NUCLEOTIDE SEQUENCE [LARGE SCALE GENOMIC DNA]</scope>
    <source>
        <strain evidence="4">ATCC 35185 / DSM 20758 / VPI D19B-28</strain>
    </source>
</reference>
<keyword evidence="1" id="KW-0472">Membrane</keyword>
<keyword evidence="4" id="KW-1185">Reference proteome</keyword>